<proteinExistence type="predicted"/>
<gene>
    <name evidence="8" type="ORF">KIMH_07740</name>
</gene>
<dbReference type="Pfam" id="PF02687">
    <property type="entry name" value="FtsX"/>
    <property type="match status" value="2"/>
</dbReference>
<feature type="transmembrane region" description="Helical" evidence="6">
    <location>
        <begin position="330"/>
        <end position="355"/>
    </location>
</feature>
<accession>A0ABN6SHE7</accession>
<keyword evidence="5 6" id="KW-0472">Membrane</keyword>
<organism evidence="8 9">
    <name type="scientific">Bombiscardovia apis</name>
    <dbReference type="NCBI Taxonomy" id="2932182"/>
    <lineage>
        <taxon>Bacteria</taxon>
        <taxon>Bacillati</taxon>
        <taxon>Actinomycetota</taxon>
        <taxon>Actinomycetes</taxon>
        <taxon>Bifidobacteriales</taxon>
        <taxon>Bifidobacteriaceae</taxon>
        <taxon>Bombiscardovia</taxon>
    </lineage>
</organism>
<feature type="transmembrane region" description="Helical" evidence="6">
    <location>
        <begin position="726"/>
        <end position="747"/>
    </location>
</feature>
<feature type="domain" description="ABC3 transporter permease C-terminal" evidence="7">
    <location>
        <begin position="282"/>
        <end position="392"/>
    </location>
</feature>
<keyword evidence="9" id="KW-1185">Reference proteome</keyword>
<feature type="domain" description="ABC3 transporter permease C-terminal" evidence="7">
    <location>
        <begin position="679"/>
        <end position="793"/>
    </location>
</feature>
<keyword evidence="3 6" id="KW-0812">Transmembrane</keyword>
<dbReference type="EMBL" id="AP026800">
    <property type="protein sequence ID" value="BDR54663.1"/>
    <property type="molecule type" value="Genomic_DNA"/>
</dbReference>
<sequence length="802" mass="87206">MVTHMLFKKTLRDIRSQWGQFLSVFIMAMLTMLVFVGITSAGYGMQRSLDTYNEASQPADAWLNGRSITDDDVNAIRRLDTVAQAYAGQTFSAAVQSENGQDSNDSTLELNAVDREDIPKLDTVEGADFQVGTNEHGQHTAEHPIWVDADFAYDHDWKAGDNISLQIGKQTLEWTVQGLVHSAEYLYPADPDTSVPNHQRFGFAYTDLALLAPAQGVPTYTTVRLRVKQASEQNQSFQHRALENELRSQLGERFVSFSFQDTRAQTSSLQSRISKVIMIATLFSALFALVALSTMLTSISRLIGIQRLQIATMRALGISKTTIRLHYSSYALIVAGLGAVVGFALAPFTVSTVIMKVYEKTYWLPSWSVAIKPSAWLVLVMLVSVCMLAALAACGPGVKRAPGLELSTTSSTSSKATPRALLEHFPHLWAHTSGNWRWTMRNMQQGKLRTLMGLLGSMGCMVLLCAGFGAQSAAQNMPGLLYGKQYTYQTKVTLDPRATADPARSEQVQANVENAANNSGDAGSVQWVEEQPMQYRDDDSQTAFLNVVGPGSFVSIADSKGKQINLDEGAVLTQQAAQALGVKPGDKLAVRTASSQSYIEVPIHAVAYAPVSQGLIISQQVWTQELNQTFNPTAALLGTSESGLKDVDGVLRVASFDSQKDGLVQNVASFASIFAMLKLAALFLGLVVLYNLGVLNYSEEERQYATMRVLGFRQGQIRSSILRENCSLSVIGWLLGIPAAIAFLKIYLGSVASSTMAFNPELSPTDLGLASLLTLGSSVLVALVVSRRVKRIDMAQALMAGE</sequence>
<dbReference type="InterPro" id="IPR003838">
    <property type="entry name" value="ABC3_permease_C"/>
</dbReference>
<keyword evidence="4 6" id="KW-1133">Transmembrane helix</keyword>
<evidence type="ECO:0000256" key="2">
    <source>
        <dbReference type="ARBA" id="ARBA00022475"/>
    </source>
</evidence>
<feature type="transmembrane region" description="Helical" evidence="6">
    <location>
        <begin position="276"/>
        <end position="299"/>
    </location>
</feature>
<feature type="transmembrane region" description="Helical" evidence="6">
    <location>
        <begin position="667"/>
        <end position="692"/>
    </location>
</feature>
<feature type="transmembrane region" description="Helical" evidence="6">
    <location>
        <begin position="767"/>
        <end position="785"/>
    </location>
</feature>
<dbReference type="PANTHER" id="PTHR30287">
    <property type="entry name" value="MEMBRANE COMPONENT OF PREDICTED ABC SUPERFAMILY METABOLITE UPTAKE TRANSPORTER"/>
    <property type="match status" value="1"/>
</dbReference>
<protein>
    <recommendedName>
        <fullName evidence="7">ABC3 transporter permease C-terminal domain-containing protein</fullName>
    </recommendedName>
</protein>
<dbReference type="Proteomes" id="UP001321748">
    <property type="component" value="Chromosome"/>
</dbReference>
<evidence type="ECO:0000313" key="8">
    <source>
        <dbReference type="EMBL" id="BDR54663.1"/>
    </source>
</evidence>
<comment type="subcellular location">
    <subcellularLocation>
        <location evidence="1">Cell membrane</location>
        <topology evidence="1">Multi-pass membrane protein</topology>
    </subcellularLocation>
</comment>
<dbReference type="RefSeq" id="WP_317642184.1">
    <property type="nucleotide sequence ID" value="NZ_AP026800.1"/>
</dbReference>
<dbReference type="PANTHER" id="PTHR30287:SF1">
    <property type="entry name" value="INNER MEMBRANE PROTEIN"/>
    <property type="match status" value="1"/>
</dbReference>
<dbReference type="InterPro" id="IPR038766">
    <property type="entry name" value="Membrane_comp_ABC_pdt"/>
</dbReference>
<feature type="transmembrane region" description="Helical" evidence="6">
    <location>
        <begin position="450"/>
        <end position="470"/>
    </location>
</feature>
<evidence type="ECO:0000256" key="4">
    <source>
        <dbReference type="ARBA" id="ARBA00022989"/>
    </source>
</evidence>
<reference evidence="8 9" key="1">
    <citation type="journal article" date="2023" name="Microbiol. Spectr.">
        <title>Symbiosis of Carpenter Bees with Uncharacterized Lactic Acid Bacteria Showing NAD Auxotrophy.</title>
        <authorList>
            <person name="Kawasaki S."/>
            <person name="Ozawa K."/>
            <person name="Mori T."/>
            <person name="Yamamoto A."/>
            <person name="Ito M."/>
            <person name="Ohkuma M."/>
            <person name="Sakamoto M."/>
            <person name="Matsutani M."/>
        </authorList>
    </citation>
    <scope>NUCLEOTIDE SEQUENCE [LARGE SCALE GENOMIC DNA]</scope>
    <source>
        <strain evidence="8 9">KimH</strain>
    </source>
</reference>
<evidence type="ECO:0000256" key="6">
    <source>
        <dbReference type="SAM" id="Phobius"/>
    </source>
</evidence>
<evidence type="ECO:0000256" key="3">
    <source>
        <dbReference type="ARBA" id="ARBA00022692"/>
    </source>
</evidence>
<evidence type="ECO:0000256" key="5">
    <source>
        <dbReference type="ARBA" id="ARBA00023136"/>
    </source>
</evidence>
<evidence type="ECO:0000259" key="7">
    <source>
        <dbReference type="Pfam" id="PF02687"/>
    </source>
</evidence>
<feature type="transmembrane region" description="Helical" evidence="6">
    <location>
        <begin position="21"/>
        <end position="43"/>
    </location>
</feature>
<evidence type="ECO:0000313" key="9">
    <source>
        <dbReference type="Proteomes" id="UP001321748"/>
    </source>
</evidence>
<keyword evidence="2" id="KW-1003">Cell membrane</keyword>
<evidence type="ECO:0000256" key="1">
    <source>
        <dbReference type="ARBA" id="ARBA00004651"/>
    </source>
</evidence>
<feature type="transmembrane region" description="Helical" evidence="6">
    <location>
        <begin position="375"/>
        <end position="394"/>
    </location>
</feature>
<name>A0ABN6SHE7_9BIFI</name>